<evidence type="ECO:0000256" key="3">
    <source>
        <dbReference type="ARBA" id="ARBA00022723"/>
    </source>
</evidence>
<keyword evidence="5" id="KW-0862">Zinc</keyword>
<reference evidence="15" key="1">
    <citation type="submission" date="2025-08" db="UniProtKB">
        <authorList>
            <consortium name="RefSeq"/>
        </authorList>
    </citation>
    <scope>IDENTIFICATION</scope>
    <source>
        <tissue evidence="15">Whole body</tissue>
    </source>
</reference>
<evidence type="ECO:0000256" key="10">
    <source>
        <dbReference type="ARBA" id="ARBA00023242"/>
    </source>
</evidence>
<evidence type="ECO:0000313" key="14">
    <source>
        <dbReference type="Proteomes" id="UP000504618"/>
    </source>
</evidence>
<feature type="domain" description="THAP-type" evidence="13">
    <location>
        <begin position="1"/>
        <end position="79"/>
    </location>
</feature>
<dbReference type="SUPFAM" id="SSF57716">
    <property type="entry name" value="Glucocorticoid receptor-like (DNA-binding domain)"/>
    <property type="match status" value="1"/>
</dbReference>
<evidence type="ECO:0000256" key="1">
    <source>
        <dbReference type="ARBA" id="ARBA00004642"/>
    </source>
</evidence>
<keyword evidence="10" id="KW-0539">Nucleus</keyword>
<dbReference type="GO" id="GO:0005654">
    <property type="term" value="C:nucleoplasm"/>
    <property type="evidence" value="ECO:0007669"/>
    <property type="project" value="UniProtKB-SubCell"/>
</dbReference>
<accession>A0A6J1PW45</accession>
<dbReference type="PROSITE" id="PS50950">
    <property type="entry name" value="ZF_THAP"/>
    <property type="match status" value="1"/>
</dbReference>
<evidence type="ECO:0000256" key="8">
    <source>
        <dbReference type="ARBA" id="ARBA00023125"/>
    </source>
</evidence>
<evidence type="ECO:0000256" key="12">
    <source>
        <dbReference type="PROSITE-ProRule" id="PRU00309"/>
    </source>
</evidence>
<dbReference type="GO" id="GO:0043565">
    <property type="term" value="F:sequence-specific DNA binding"/>
    <property type="evidence" value="ECO:0007669"/>
    <property type="project" value="InterPro"/>
</dbReference>
<dbReference type="PANTHER" id="PTHR46600:SF1">
    <property type="entry name" value="THAP DOMAIN-CONTAINING PROTEIN 1"/>
    <property type="match status" value="1"/>
</dbReference>
<keyword evidence="7" id="KW-0175">Coiled coil</keyword>
<evidence type="ECO:0000256" key="7">
    <source>
        <dbReference type="ARBA" id="ARBA00023054"/>
    </source>
</evidence>
<evidence type="ECO:0000256" key="4">
    <source>
        <dbReference type="ARBA" id="ARBA00022771"/>
    </source>
</evidence>
<name>A0A6J1PW45_9HYME</name>
<evidence type="ECO:0000256" key="5">
    <source>
        <dbReference type="ARBA" id="ARBA00022833"/>
    </source>
</evidence>
<keyword evidence="11" id="KW-0131">Cell cycle</keyword>
<protein>
    <submittedName>
        <fullName evidence="15">THAP domain-containing protein 1-like isoform X1</fullName>
    </submittedName>
</protein>
<evidence type="ECO:0000259" key="13">
    <source>
        <dbReference type="PROSITE" id="PS50950"/>
    </source>
</evidence>
<proteinExistence type="inferred from homology"/>
<keyword evidence="14" id="KW-1185">Reference proteome</keyword>
<evidence type="ECO:0000256" key="11">
    <source>
        <dbReference type="ARBA" id="ARBA00023306"/>
    </source>
</evidence>
<evidence type="ECO:0000256" key="2">
    <source>
        <dbReference type="ARBA" id="ARBA00006177"/>
    </source>
</evidence>
<keyword evidence="4 12" id="KW-0863">Zinc-finger</keyword>
<dbReference type="InterPro" id="IPR026516">
    <property type="entry name" value="THAP1/10"/>
</dbReference>
<dbReference type="GeneID" id="112456066"/>
<keyword evidence="6" id="KW-0805">Transcription regulation</keyword>
<keyword evidence="9" id="KW-0804">Transcription</keyword>
<dbReference type="AlphaFoldDB" id="A0A6J1PW45"/>
<keyword evidence="3" id="KW-0479">Metal-binding</keyword>
<dbReference type="PANTHER" id="PTHR46600">
    <property type="entry name" value="THAP DOMAIN-CONTAINING"/>
    <property type="match status" value="1"/>
</dbReference>
<gene>
    <name evidence="15" type="primary">LOC112456066</name>
</gene>
<dbReference type="OrthoDB" id="7527924at2759"/>
<sequence length="169" mass="19604">MVRCCFCQSVQNKGCGRTYHKFPLEKAELLNKWLRNMNLLNWRPAQTSRLCSNHFEAFCLRKVKEKYWALKENSIPTIFTSSDYSLPYETPGKKLHDRYPDCQIERGLRSLEVALGPAILETLGVSRRSETTANLRRRPIVARRRSAAPRPPTLSTYEHCRSAIFSRKA</sequence>
<dbReference type="Pfam" id="PF05485">
    <property type="entry name" value="THAP"/>
    <property type="match status" value="1"/>
</dbReference>
<comment type="subcellular location">
    <subcellularLocation>
        <location evidence="1">Nucleus</location>
        <location evidence="1">Nucleoplasm</location>
    </subcellularLocation>
</comment>
<comment type="similarity">
    <text evidence="2">Belongs to the THAP1 family.</text>
</comment>
<dbReference type="RefSeq" id="XP_024874122.1">
    <property type="nucleotide sequence ID" value="XM_025018354.1"/>
</dbReference>
<organism evidence="14 15">
    <name type="scientific">Temnothorax curvispinosus</name>
    <dbReference type="NCBI Taxonomy" id="300111"/>
    <lineage>
        <taxon>Eukaryota</taxon>
        <taxon>Metazoa</taxon>
        <taxon>Ecdysozoa</taxon>
        <taxon>Arthropoda</taxon>
        <taxon>Hexapoda</taxon>
        <taxon>Insecta</taxon>
        <taxon>Pterygota</taxon>
        <taxon>Neoptera</taxon>
        <taxon>Endopterygota</taxon>
        <taxon>Hymenoptera</taxon>
        <taxon>Apocrita</taxon>
        <taxon>Aculeata</taxon>
        <taxon>Formicoidea</taxon>
        <taxon>Formicidae</taxon>
        <taxon>Myrmicinae</taxon>
        <taxon>Temnothorax</taxon>
    </lineage>
</organism>
<keyword evidence="8 12" id="KW-0238">DNA-binding</keyword>
<evidence type="ECO:0000256" key="6">
    <source>
        <dbReference type="ARBA" id="ARBA00023015"/>
    </source>
</evidence>
<dbReference type="InterPro" id="IPR006612">
    <property type="entry name" value="THAP_Znf"/>
</dbReference>
<dbReference type="SMART" id="SM00980">
    <property type="entry name" value="THAP"/>
    <property type="match status" value="1"/>
</dbReference>
<evidence type="ECO:0000256" key="9">
    <source>
        <dbReference type="ARBA" id="ARBA00023163"/>
    </source>
</evidence>
<dbReference type="GO" id="GO:0008270">
    <property type="term" value="F:zinc ion binding"/>
    <property type="evidence" value="ECO:0007669"/>
    <property type="project" value="UniProtKB-KW"/>
</dbReference>
<evidence type="ECO:0000313" key="15">
    <source>
        <dbReference type="RefSeq" id="XP_024874122.1"/>
    </source>
</evidence>
<dbReference type="SMART" id="SM00692">
    <property type="entry name" value="DM3"/>
    <property type="match status" value="1"/>
</dbReference>
<dbReference type="Proteomes" id="UP000504618">
    <property type="component" value="Unplaced"/>
</dbReference>